<evidence type="ECO:0000313" key="3">
    <source>
        <dbReference type="EMBL" id="OAG39770.1"/>
    </source>
</evidence>
<dbReference type="InterPro" id="IPR006151">
    <property type="entry name" value="Shikm_DH/Glu-tRNA_Rdtase"/>
</dbReference>
<dbReference type="AlphaFoldDB" id="A0A177F858"/>
<dbReference type="PANTHER" id="PTHR13812">
    <property type="entry name" value="KETIMINE REDUCTASE MU-CRYSTALLIN"/>
    <property type="match status" value="1"/>
</dbReference>
<dbReference type="PANTHER" id="PTHR13812:SF19">
    <property type="entry name" value="KETIMINE REDUCTASE MU-CRYSTALLIN"/>
    <property type="match status" value="1"/>
</dbReference>
<dbReference type="Proteomes" id="UP000077002">
    <property type="component" value="Unassembled WGS sequence"/>
</dbReference>
<dbReference type="EMBL" id="LVKK01000040">
    <property type="protein sequence ID" value="OAG39770.1"/>
    <property type="molecule type" value="Genomic_DNA"/>
</dbReference>
<protein>
    <recommendedName>
        <fullName evidence="2">Quinate/shikimate 5-dehydrogenase/glutamyl-tRNA reductase domain-containing protein</fullName>
    </recommendedName>
</protein>
<evidence type="ECO:0000259" key="2">
    <source>
        <dbReference type="Pfam" id="PF01488"/>
    </source>
</evidence>
<comment type="similarity">
    <text evidence="1">Belongs to the ornithine cyclodeaminase/mu-crystallin family.</text>
</comment>
<keyword evidence="4" id="KW-1185">Reference proteome</keyword>
<evidence type="ECO:0000256" key="1">
    <source>
        <dbReference type="ARBA" id="ARBA00008903"/>
    </source>
</evidence>
<dbReference type="RefSeq" id="XP_022511722.1">
    <property type="nucleotide sequence ID" value="XM_022656010.1"/>
</dbReference>
<feature type="domain" description="Quinate/shikimate 5-dehydrogenase/glutamyl-tRNA reductase" evidence="2">
    <location>
        <begin position="142"/>
        <end position="246"/>
    </location>
</feature>
<gene>
    <name evidence="3" type="ORF">AYO21_06045</name>
</gene>
<dbReference type="Gene3D" id="3.30.1780.10">
    <property type="entry name" value="ornithine cyclodeaminase, domain 1"/>
    <property type="match status" value="1"/>
</dbReference>
<dbReference type="GeneID" id="34601208"/>
<dbReference type="InterPro" id="IPR036291">
    <property type="entry name" value="NAD(P)-bd_dom_sf"/>
</dbReference>
<dbReference type="InterPro" id="IPR003462">
    <property type="entry name" value="ODC_Mu_crystall"/>
</dbReference>
<evidence type="ECO:0000313" key="4">
    <source>
        <dbReference type="Proteomes" id="UP000077002"/>
    </source>
</evidence>
<reference evidence="3 4" key="1">
    <citation type="submission" date="2016-03" db="EMBL/GenBank/DDBJ databases">
        <title>Draft genome sequence of the Fonsecaea monophora CBS 269.37.</title>
        <authorList>
            <person name="Bombassaro A."/>
            <person name="Vinicius W.A."/>
            <person name="De Hoog S."/>
            <person name="Sun J."/>
            <person name="Souza E.M."/>
            <person name="Raittz R.T."/>
            <person name="Costa F."/>
            <person name="Leao A.C."/>
            <person name="Tadra-Sfeir M.Z."/>
            <person name="Baura V."/>
            <person name="Balsanelli E."/>
            <person name="Pedrosa F.O."/>
            <person name="Moreno L.F."/>
            <person name="Steffens M.B."/>
            <person name="Xi L."/>
            <person name="Bocca A.L."/>
            <person name="Felipe M.S."/>
            <person name="Teixeira M."/>
            <person name="Telles Filho F.Q."/>
            <person name="Azevedo C.M."/>
            <person name="Gomes R."/>
            <person name="Vicente V.A."/>
        </authorList>
    </citation>
    <scope>NUCLEOTIDE SEQUENCE [LARGE SCALE GENOMIC DNA]</scope>
    <source>
        <strain evidence="3 4">CBS 269.37</strain>
    </source>
</reference>
<dbReference type="Gene3D" id="3.40.50.720">
    <property type="entry name" value="NAD(P)-binding Rossmann-like Domain"/>
    <property type="match status" value="1"/>
</dbReference>
<accession>A0A177F858</accession>
<name>A0A177F858_9EURO</name>
<dbReference type="InterPro" id="IPR023401">
    <property type="entry name" value="ODC_N"/>
</dbReference>
<comment type="caution">
    <text evidence="3">The sequence shown here is derived from an EMBL/GenBank/DDBJ whole genome shotgun (WGS) entry which is preliminary data.</text>
</comment>
<dbReference type="SUPFAM" id="SSF51735">
    <property type="entry name" value="NAD(P)-binding Rossmann-fold domains"/>
    <property type="match status" value="1"/>
</dbReference>
<proteinExistence type="inferred from homology"/>
<dbReference type="GO" id="GO:0005737">
    <property type="term" value="C:cytoplasm"/>
    <property type="evidence" value="ECO:0007669"/>
    <property type="project" value="TreeGrafter"/>
</dbReference>
<organism evidence="3 4">
    <name type="scientific">Fonsecaea monophora</name>
    <dbReference type="NCBI Taxonomy" id="254056"/>
    <lineage>
        <taxon>Eukaryota</taxon>
        <taxon>Fungi</taxon>
        <taxon>Dikarya</taxon>
        <taxon>Ascomycota</taxon>
        <taxon>Pezizomycotina</taxon>
        <taxon>Eurotiomycetes</taxon>
        <taxon>Chaetothyriomycetidae</taxon>
        <taxon>Chaetothyriales</taxon>
        <taxon>Herpotrichiellaceae</taxon>
        <taxon>Fonsecaea</taxon>
    </lineage>
</organism>
<dbReference type="OrthoDB" id="41492at2759"/>
<dbReference type="Pfam" id="PF01488">
    <property type="entry name" value="Shikimate_DH"/>
    <property type="match status" value="1"/>
</dbReference>
<sequence length="393" mass="42032">MSSGLLVLGDAAVHEILISLSKDEIYRVRDYLAKALEDFSTPEERRIAPDSVVVTRPHAKTLFRPFTSSENVGIKIIVDPSAGSEALETAKSSSGKGNNATLHGLLALCDKHGVPVGIINADEITAYRTSLSVMIPYVWRARTARIVVFGAGKQALWHLRLALALRGDEIAQIAIVNRSAERAESLVAQLQHENDARWKSPAKVTCISPTTPNYEQSLEGLLAEADVVFCTTPSAKPLFPTRCLKAQLTSSAGGTGCYMSSVGSWQPDMIELDPQLLRDAVDSSRGKHPLGHGGGLVLVDDRNECLRSSGEVIGSQLQADDLIEAGEMLSWARSSSSSSSSSSFSTNKSPHEWLSHGFVVYKSIGVSSTDLAAGMAILALARERGSGVSVADF</sequence>